<organism evidence="1 2">
    <name type="scientific">Escherichia coli</name>
    <dbReference type="NCBI Taxonomy" id="562"/>
    <lineage>
        <taxon>Bacteria</taxon>
        <taxon>Pseudomonadati</taxon>
        <taxon>Pseudomonadota</taxon>
        <taxon>Gammaproteobacteria</taxon>
        <taxon>Enterobacterales</taxon>
        <taxon>Enterobacteriaceae</taxon>
        <taxon>Escherichia</taxon>
    </lineage>
</organism>
<dbReference type="Gene3D" id="3.40.50.1820">
    <property type="entry name" value="alpha/beta hydrolase"/>
    <property type="match status" value="1"/>
</dbReference>
<proteinExistence type="predicted"/>
<keyword evidence="1" id="KW-0378">Hydrolase</keyword>
<evidence type="ECO:0000313" key="2">
    <source>
        <dbReference type="Proteomes" id="UP000254428"/>
    </source>
</evidence>
<protein>
    <submittedName>
        <fullName evidence="1">Putative esterase</fullName>
        <ecNumber evidence="1">3.1.-.-</ecNumber>
    </submittedName>
</protein>
<dbReference type="InterPro" id="IPR029058">
    <property type="entry name" value="AB_hydrolase_fold"/>
</dbReference>
<dbReference type="EC" id="3.1.-.-" evidence="1"/>
<reference evidence="1 2" key="1">
    <citation type="submission" date="2018-06" db="EMBL/GenBank/DDBJ databases">
        <authorList>
            <consortium name="Pathogen Informatics"/>
            <person name="Doyle S."/>
        </authorList>
    </citation>
    <scope>NUCLEOTIDE SEQUENCE [LARGE SCALE GENOMIC DNA]</scope>
    <source>
        <strain evidence="1 2">NCTC11341</strain>
    </source>
</reference>
<sequence length="105" mass="11476">MIEIESRELADIPVLHAYPVGQKDTPLPCVIFYHGFTSSSLVYSYFAVALAQAGLRVIMPDAPDHGSRFSSDEARAVKSILANLATKYAGIHYFTCGNSRRKLAA</sequence>
<dbReference type="Proteomes" id="UP000254428">
    <property type="component" value="Unassembled WGS sequence"/>
</dbReference>
<dbReference type="EMBL" id="UGBT01000002">
    <property type="protein sequence ID" value="STH71455.1"/>
    <property type="molecule type" value="Genomic_DNA"/>
</dbReference>
<evidence type="ECO:0000313" key="1">
    <source>
        <dbReference type="EMBL" id="STH71455.1"/>
    </source>
</evidence>
<dbReference type="GO" id="GO:0016787">
    <property type="term" value="F:hydrolase activity"/>
    <property type="evidence" value="ECO:0007669"/>
    <property type="project" value="UniProtKB-KW"/>
</dbReference>
<gene>
    <name evidence="1" type="ORF">NCTC11341_03084</name>
</gene>
<name>A0A376NYY4_ECOLX</name>
<dbReference type="SUPFAM" id="SSF53474">
    <property type="entry name" value="alpha/beta-Hydrolases"/>
    <property type="match status" value="1"/>
</dbReference>
<dbReference type="AlphaFoldDB" id="A0A376NYY4"/>
<accession>A0A376NYY4</accession>